<evidence type="ECO:0000256" key="2">
    <source>
        <dbReference type="ARBA" id="ARBA00023125"/>
    </source>
</evidence>
<dbReference type="PANTHER" id="PTHR44688:SF25">
    <property type="entry name" value="HTH LUXR-TYPE DOMAIN-CONTAINING PROTEIN"/>
    <property type="match status" value="1"/>
</dbReference>
<dbReference type="SUPFAM" id="SSF75516">
    <property type="entry name" value="Pheromone-binding domain of LuxR-like quorum-sensing transcription factors"/>
    <property type="match status" value="1"/>
</dbReference>
<dbReference type="CDD" id="cd06170">
    <property type="entry name" value="LuxR_C_like"/>
    <property type="match status" value="1"/>
</dbReference>
<proteinExistence type="predicted"/>
<dbReference type="PROSITE" id="PS50043">
    <property type="entry name" value="HTH_LUXR_2"/>
    <property type="match status" value="1"/>
</dbReference>
<dbReference type="KEGG" id="bok:DM82_2524"/>
<evidence type="ECO:0000313" key="6">
    <source>
        <dbReference type="Proteomes" id="UP000029424"/>
    </source>
</evidence>
<evidence type="ECO:0000256" key="3">
    <source>
        <dbReference type="ARBA" id="ARBA00023163"/>
    </source>
</evidence>
<dbReference type="InterPro" id="IPR036388">
    <property type="entry name" value="WH-like_DNA-bd_sf"/>
</dbReference>
<keyword evidence="1" id="KW-0805">Transcription regulation</keyword>
<dbReference type="AlphaFoldDB" id="A0AAI8FKV9"/>
<gene>
    <name evidence="5" type="ORF">DM82_2524</name>
</gene>
<keyword evidence="6" id="KW-1185">Reference proteome</keyword>
<dbReference type="Gene3D" id="1.10.10.10">
    <property type="entry name" value="Winged helix-like DNA-binding domain superfamily/Winged helix DNA-binding domain"/>
    <property type="match status" value="1"/>
</dbReference>
<dbReference type="Gene3D" id="3.30.450.80">
    <property type="entry name" value="Transcription factor LuxR-like, autoinducer-binding domain"/>
    <property type="match status" value="1"/>
</dbReference>
<protein>
    <submittedName>
        <fullName evidence="5">Bacterial regulatory s, luxR family protein</fullName>
    </submittedName>
</protein>
<accession>A0AAI8FKV9</accession>
<dbReference type="GO" id="GO:0006355">
    <property type="term" value="P:regulation of DNA-templated transcription"/>
    <property type="evidence" value="ECO:0007669"/>
    <property type="project" value="InterPro"/>
</dbReference>
<dbReference type="PANTHER" id="PTHR44688">
    <property type="entry name" value="DNA-BINDING TRANSCRIPTIONAL ACTIVATOR DEVR_DOSR"/>
    <property type="match status" value="1"/>
</dbReference>
<dbReference type="SUPFAM" id="SSF46894">
    <property type="entry name" value="C-terminal effector domain of the bipartite response regulators"/>
    <property type="match status" value="1"/>
</dbReference>
<dbReference type="InterPro" id="IPR036693">
    <property type="entry name" value="TF_LuxR_autoind-bd_dom_sf"/>
</dbReference>
<dbReference type="EMBL" id="CP008726">
    <property type="protein sequence ID" value="AIO64891.1"/>
    <property type="molecule type" value="Genomic_DNA"/>
</dbReference>
<dbReference type="SMART" id="SM00421">
    <property type="entry name" value="HTH_LUXR"/>
    <property type="match status" value="1"/>
</dbReference>
<dbReference type="InterPro" id="IPR000792">
    <property type="entry name" value="Tscrpt_reg_LuxR_C"/>
</dbReference>
<dbReference type="PRINTS" id="PR00038">
    <property type="entry name" value="HTHLUXR"/>
</dbReference>
<keyword evidence="2" id="KW-0238">DNA-binding</keyword>
<dbReference type="InterPro" id="IPR005143">
    <property type="entry name" value="TF_LuxR_autoind-bd_dom"/>
</dbReference>
<sequence>MRHERLTQDILDQTSSAKTERDIHDILSRIAARLGFDYFFYGTLSDMRKPENPVKTVSNYPMAWQEKYKSSGYIRIDPVVRHCGHRLIPLQWNDGICHCREQRNFMEDARGHGLVAGASFPVHSRHGEVSILSLASRSAGGTTSLSAKHAPATFAQGALAAAFVREGMERISNRPDHEPSAPLTHRELECLKWIAAGKSSWEIAMILGISENGVLYHVKKLMAKFDVQSRHLAVLKAMASGVV</sequence>
<reference evidence="5 6" key="1">
    <citation type="submission" date="2014-06" db="EMBL/GenBank/DDBJ databases">
        <authorList>
            <person name="Bishop-Lilly K.A."/>
            <person name="Broomall S.M."/>
            <person name="Chain P.S."/>
            <person name="Chertkov O."/>
            <person name="Coyne S.R."/>
            <person name="Daligault H.E."/>
            <person name="Davenport K.W."/>
            <person name="Erkkila T."/>
            <person name="Frey K.G."/>
            <person name="Gibbons H.S."/>
            <person name="Gu W."/>
            <person name="Jaissle J."/>
            <person name="Johnson S.L."/>
            <person name="Koroleva G.I."/>
            <person name="Ladner J.T."/>
            <person name="Lo C.-C."/>
            <person name="Minogue T.D."/>
            <person name="Munk C."/>
            <person name="Palacios G.F."/>
            <person name="Redden C.L."/>
            <person name="Rosenzweig C.N."/>
            <person name="Scholz M.B."/>
            <person name="Teshima H."/>
            <person name="Xu Y."/>
        </authorList>
    </citation>
    <scope>NUCLEOTIDE SEQUENCE [LARGE SCALE GENOMIC DNA]</scope>
    <source>
        <strain evidence="5 6">EO147</strain>
    </source>
</reference>
<dbReference type="Proteomes" id="UP000029424">
    <property type="component" value="Chromosome 1"/>
</dbReference>
<dbReference type="Pfam" id="PF03472">
    <property type="entry name" value="Autoind_bind"/>
    <property type="match status" value="1"/>
</dbReference>
<name>A0AAI8FKV9_9BURK</name>
<keyword evidence="3" id="KW-0804">Transcription</keyword>
<dbReference type="InterPro" id="IPR016032">
    <property type="entry name" value="Sig_transdc_resp-reg_C-effctor"/>
</dbReference>
<organism evidence="5 6">
    <name type="scientific">Burkholderia oklahomensis</name>
    <dbReference type="NCBI Taxonomy" id="342113"/>
    <lineage>
        <taxon>Bacteria</taxon>
        <taxon>Pseudomonadati</taxon>
        <taxon>Pseudomonadota</taxon>
        <taxon>Betaproteobacteria</taxon>
        <taxon>Burkholderiales</taxon>
        <taxon>Burkholderiaceae</taxon>
        <taxon>Burkholderia</taxon>
        <taxon>pseudomallei group</taxon>
    </lineage>
</organism>
<feature type="domain" description="HTH luxR-type" evidence="4">
    <location>
        <begin position="176"/>
        <end position="241"/>
    </location>
</feature>
<dbReference type="GO" id="GO:0003677">
    <property type="term" value="F:DNA binding"/>
    <property type="evidence" value="ECO:0007669"/>
    <property type="project" value="UniProtKB-KW"/>
</dbReference>
<evidence type="ECO:0000256" key="1">
    <source>
        <dbReference type="ARBA" id="ARBA00023015"/>
    </source>
</evidence>
<evidence type="ECO:0000259" key="4">
    <source>
        <dbReference type="PROSITE" id="PS50043"/>
    </source>
</evidence>
<dbReference type="Pfam" id="PF00196">
    <property type="entry name" value="GerE"/>
    <property type="match status" value="1"/>
</dbReference>
<evidence type="ECO:0000313" key="5">
    <source>
        <dbReference type="EMBL" id="AIO64891.1"/>
    </source>
</evidence>